<sequence length="209" mass="24964">MKKFDFKKENKHYYLPKNKPEIITIPKMNFIAIRGKGDPNEVDGEYDHALKQLYTIAYTIKMKGKELPGYFEYVVPPLEGFWWMDGIKGIDYQHKELFQWIAVIRLPDFVTKKAFSWAIDYATTHKKQDYSNVFFFTYDEGLCVQMMHLGPYDDEPKTLAIMNQYLEEQGYAPNFEYRMHHEIYISDPRKTAKEKLKTVLRHPIKKRID</sequence>
<reference evidence="2 3" key="2">
    <citation type="submission" date="2024-03" db="EMBL/GenBank/DDBJ databases">
        <title>The Genome Sequence of Enterococcus sp. DIV2402.</title>
        <authorList>
            <consortium name="The Broad Institute Genomics Platform"/>
            <consortium name="The Broad Institute Microbial Omics Core"/>
            <consortium name="The Broad Institute Genomic Center for Infectious Diseases"/>
            <person name="Earl A."/>
            <person name="Manson A."/>
            <person name="Gilmore M."/>
            <person name="Schwartman J."/>
            <person name="Shea T."/>
            <person name="Abouelleil A."/>
            <person name="Cao P."/>
            <person name="Chapman S."/>
            <person name="Cusick C."/>
            <person name="Young S."/>
            <person name="Neafsey D."/>
            <person name="Nusbaum C."/>
            <person name="Birren B."/>
        </authorList>
    </citation>
    <scope>NUCLEOTIDE SEQUENCE [LARGE SCALE GENOMIC DNA]</scope>
    <source>
        <strain evidence="2 3">DIV2402</strain>
    </source>
</reference>
<dbReference type="Gene3D" id="3.20.80.10">
    <property type="entry name" value="Regulatory factor, effector binding domain"/>
    <property type="match status" value="1"/>
</dbReference>
<gene>
    <name evidence="2" type="ORF">DOK78_001494</name>
</gene>
<dbReference type="Pfam" id="PF06445">
    <property type="entry name" value="GyrI-like"/>
    <property type="match status" value="1"/>
</dbReference>
<keyword evidence="3" id="KW-1185">Reference proteome</keyword>
<proteinExistence type="predicted"/>
<dbReference type="InterPro" id="IPR029442">
    <property type="entry name" value="GyrI-like"/>
</dbReference>
<dbReference type="InterPro" id="IPR008319">
    <property type="entry name" value="GyrI-like_CCH_Lin2189-like"/>
</dbReference>
<evidence type="ECO:0000313" key="2">
    <source>
        <dbReference type="EMBL" id="WYJ76857.1"/>
    </source>
</evidence>
<dbReference type="PIRSF" id="PIRSF031644">
    <property type="entry name" value="UCP031644"/>
    <property type="match status" value="1"/>
</dbReference>
<accession>A0ABZ2SMX7</accession>
<dbReference type="SUPFAM" id="SSF55136">
    <property type="entry name" value="Probable bacterial effector-binding domain"/>
    <property type="match status" value="1"/>
</dbReference>
<dbReference type="Proteomes" id="UP000664701">
    <property type="component" value="Chromosome"/>
</dbReference>
<evidence type="ECO:0000313" key="3">
    <source>
        <dbReference type="Proteomes" id="UP000664701"/>
    </source>
</evidence>
<organism evidence="2 3">
    <name type="scientific">Candidatus Enterococcus lowellii</name>
    <dbReference type="NCBI Taxonomy" id="2230877"/>
    <lineage>
        <taxon>Bacteria</taxon>
        <taxon>Bacillati</taxon>
        <taxon>Bacillota</taxon>
        <taxon>Bacilli</taxon>
        <taxon>Lactobacillales</taxon>
        <taxon>Enterococcaceae</taxon>
        <taxon>Enterococcus</taxon>
    </lineage>
</organism>
<dbReference type="RefSeq" id="WP_207940954.1">
    <property type="nucleotide sequence ID" value="NZ_CP147251.1"/>
</dbReference>
<protein>
    <recommendedName>
        <fullName evidence="1">GyrI-like small molecule binding domain-containing protein</fullName>
    </recommendedName>
</protein>
<reference evidence="2 3" key="1">
    <citation type="submission" date="2021-03" db="EMBL/GenBank/DDBJ databases">
        <authorList>
            <person name="Gilmore M.S."/>
            <person name="Schwartzman J."/>
            <person name="Van Tyne D."/>
            <person name="Martin M."/>
            <person name="Earl A.M."/>
            <person name="Manson A.L."/>
            <person name="Straub T."/>
            <person name="Salamzade R."/>
            <person name="Saavedra J."/>
            <person name="Lebreton F."/>
            <person name="Prichula J."/>
            <person name="Schaufler K."/>
            <person name="Gaca A."/>
            <person name="Sgardioli B."/>
            <person name="Wagenaar J."/>
            <person name="Strong T."/>
        </authorList>
    </citation>
    <scope>NUCLEOTIDE SEQUENCE [LARGE SCALE GENOMIC DNA]</scope>
    <source>
        <strain evidence="2 3">DIV2402</strain>
    </source>
</reference>
<feature type="domain" description="GyrI-like small molecule binding" evidence="1">
    <location>
        <begin position="19"/>
        <end position="204"/>
    </location>
</feature>
<dbReference type="EMBL" id="CP147251">
    <property type="protein sequence ID" value="WYJ76857.1"/>
    <property type="molecule type" value="Genomic_DNA"/>
</dbReference>
<evidence type="ECO:0000259" key="1">
    <source>
        <dbReference type="Pfam" id="PF06445"/>
    </source>
</evidence>
<name>A0ABZ2SMX7_9ENTE</name>
<dbReference type="InterPro" id="IPR011256">
    <property type="entry name" value="Reg_factor_effector_dom_sf"/>
</dbReference>